<keyword evidence="2" id="KW-0472">Membrane</keyword>
<feature type="transmembrane region" description="Helical" evidence="2">
    <location>
        <begin position="313"/>
        <end position="333"/>
    </location>
</feature>
<evidence type="ECO:0000313" key="4">
    <source>
        <dbReference type="Proteomes" id="UP000766246"/>
    </source>
</evidence>
<feature type="compositionally biased region" description="Acidic residues" evidence="1">
    <location>
        <begin position="265"/>
        <end position="278"/>
    </location>
</feature>
<feature type="compositionally biased region" description="Polar residues" evidence="1">
    <location>
        <begin position="251"/>
        <end position="264"/>
    </location>
</feature>
<comment type="caution">
    <text evidence="3">The sequence shown here is derived from an EMBL/GenBank/DDBJ whole genome shotgun (WGS) entry which is preliminary data.</text>
</comment>
<accession>A0A927U531</accession>
<keyword evidence="2" id="KW-0812">Transmembrane</keyword>
<dbReference type="Proteomes" id="UP000766246">
    <property type="component" value="Unassembled WGS sequence"/>
</dbReference>
<protein>
    <recommendedName>
        <fullName evidence="5">MucBP domain-containing protein</fullName>
    </recommendedName>
</protein>
<proteinExistence type="predicted"/>
<dbReference type="EMBL" id="SVER01000002">
    <property type="protein sequence ID" value="MBE5918431.1"/>
    <property type="molecule type" value="Genomic_DNA"/>
</dbReference>
<evidence type="ECO:0000256" key="1">
    <source>
        <dbReference type="SAM" id="MobiDB-lite"/>
    </source>
</evidence>
<evidence type="ECO:0000256" key="2">
    <source>
        <dbReference type="SAM" id="Phobius"/>
    </source>
</evidence>
<gene>
    <name evidence="3" type="ORF">E7272_01180</name>
</gene>
<reference evidence="3" key="1">
    <citation type="submission" date="2019-04" db="EMBL/GenBank/DDBJ databases">
        <title>Evolution of Biomass-Degrading Anaerobic Consortia Revealed by Metagenomics.</title>
        <authorList>
            <person name="Peng X."/>
        </authorList>
    </citation>
    <scope>NUCLEOTIDE SEQUENCE</scope>
    <source>
        <strain evidence="3">SIG311</strain>
    </source>
</reference>
<sequence>MNKIRKIGSSLLMILFMICMTMTISVKVEAGYTYKVSFIIGGTGDEGASFKTDYGSYLNVSNPEAEISVTADCVTVKNLKYNDEISFNPKDAVKIEKADSEAAKYYVKGCRRSGDNASSNQSAFSVKKDDSYVIAYGVGTVVPYQVKYLDEKGSSLAESVTYYGGAGEEVYVPYKYIDGYTPKVNNYHIESLKENQVIEFTYTKAKAPSGTTTYINDSRTEYSTVKGQDSIIYQPTENQTPVDEGGVINNRETTPNANPQNTVDQNDEEADNVEEIQDESTPAAREDIVDIPDEDTAKGILDNKAEQAFMFKYSLLIAILGVALVLIFVVAAIQANKEKREKN</sequence>
<evidence type="ECO:0008006" key="5">
    <source>
        <dbReference type="Google" id="ProtNLM"/>
    </source>
</evidence>
<dbReference type="AlphaFoldDB" id="A0A927U531"/>
<evidence type="ECO:0000313" key="3">
    <source>
        <dbReference type="EMBL" id="MBE5918431.1"/>
    </source>
</evidence>
<feature type="region of interest" description="Disordered" evidence="1">
    <location>
        <begin position="251"/>
        <end position="282"/>
    </location>
</feature>
<organism evidence="3 4">
    <name type="scientific">Pseudobutyrivibrio ruminis</name>
    <dbReference type="NCBI Taxonomy" id="46206"/>
    <lineage>
        <taxon>Bacteria</taxon>
        <taxon>Bacillati</taxon>
        <taxon>Bacillota</taxon>
        <taxon>Clostridia</taxon>
        <taxon>Lachnospirales</taxon>
        <taxon>Lachnospiraceae</taxon>
        <taxon>Pseudobutyrivibrio</taxon>
    </lineage>
</organism>
<keyword evidence="2" id="KW-1133">Transmembrane helix</keyword>
<name>A0A927U531_9FIRM</name>